<protein>
    <submittedName>
        <fullName evidence="2">Uncharacterized protein</fullName>
    </submittedName>
</protein>
<feature type="compositionally biased region" description="Polar residues" evidence="1">
    <location>
        <begin position="14"/>
        <end position="32"/>
    </location>
</feature>
<feature type="region of interest" description="Disordered" evidence="1">
    <location>
        <begin position="1"/>
        <end position="36"/>
    </location>
</feature>
<proteinExistence type="predicted"/>
<accession>A0A4C1WKK2</accession>
<sequence length="77" mass="8533">MPAPKASFSKGEGSPSSINTRNPRENTNSLPASSDRIEYLIEGDCAGIRRRGRVSHQKSDSPDETQPRKLPLHIYIL</sequence>
<dbReference type="AlphaFoldDB" id="A0A4C1WKK2"/>
<dbReference type="EMBL" id="BGZK01000593">
    <property type="protein sequence ID" value="GBP51968.1"/>
    <property type="molecule type" value="Genomic_DNA"/>
</dbReference>
<feature type="region of interest" description="Disordered" evidence="1">
    <location>
        <begin position="49"/>
        <end position="77"/>
    </location>
</feature>
<reference evidence="2 3" key="1">
    <citation type="journal article" date="2019" name="Commun. Biol.">
        <title>The bagworm genome reveals a unique fibroin gene that provides high tensile strength.</title>
        <authorList>
            <person name="Kono N."/>
            <person name="Nakamura H."/>
            <person name="Ohtoshi R."/>
            <person name="Tomita M."/>
            <person name="Numata K."/>
            <person name="Arakawa K."/>
        </authorList>
    </citation>
    <scope>NUCLEOTIDE SEQUENCE [LARGE SCALE GENOMIC DNA]</scope>
</reference>
<name>A0A4C1WKK2_EUMVA</name>
<gene>
    <name evidence="2" type="ORF">EVAR_45817_1</name>
</gene>
<evidence type="ECO:0000313" key="2">
    <source>
        <dbReference type="EMBL" id="GBP51968.1"/>
    </source>
</evidence>
<dbReference type="Proteomes" id="UP000299102">
    <property type="component" value="Unassembled WGS sequence"/>
</dbReference>
<feature type="compositionally biased region" description="Basic and acidic residues" evidence="1">
    <location>
        <begin position="57"/>
        <end position="67"/>
    </location>
</feature>
<comment type="caution">
    <text evidence="2">The sequence shown here is derived from an EMBL/GenBank/DDBJ whole genome shotgun (WGS) entry which is preliminary data.</text>
</comment>
<evidence type="ECO:0000313" key="3">
    <source>
        <dbReference type="Proteomes" id="UP000299102"/>
    </source>
</evidence>
<evidence type="ECO:0000256" key="1">
    <source>
        <dbReference type="SAM" id="MobiDB-lite"/>
    </source>
</evidence>
<organism evidence="2 3">
    <name type="scientific">Eumeta variegata</name>
    <name type="common">Bagworm moth</name>
    <name type="synonym">Eumeta japonica</name>
    <dbReference type="NCBI Taxonomy" id="151549"/>
    <lineage>
        <taxon>Eukaryota</taxon>
        <taxon>Metazoa</taxon>
        <taxon>Ecdysozoa</taxon>
        <taxon>Arthropoda</taxon>
        <taxon>Hexapoda</taxon>
        <taxon>Insecta</taxon>
        <taxon>Pterygota</taxon>
        <taxon>Neoptera</taxon>
        <taxon>Endopterygota</taxon>
        <taxon>Lepidoptera</taxon>
        <taxon>Glossata</taxon>
        <taxon>Ditrysia</taxon>
        <taxon>Tineoidea</taxon>
        <taxon>Psychidae</taxon>
        <taxon>Oiketicinae</taxon>
        <taxon>Eumeta</taxon>
    </lineage>
</organism>
<keyword evidence="3" id="KW-1185">Reference proteome</keyword>